<gene>
    <name evidence="2" type="ORF">D0C36_13220</name>
</gene>
<name>A0A372NT05_9SPHI</name>
<keyword evidence="1" id="KW-0812">Transmembrane</keyword>
<dbReference type="AlphaFoldDB" id="A0A372NT05"/>
<comment type="caution">
    <text evidence="2">The sequence shown here is derived from an EMBL/GenBank/DDBJ whole genome shotgun (WGS) entry which is preliminary data.</text>
</comment>
<protein>
    <submittedName>
        <fullName evidence="2">Uncharacterized protein</fullName>
    </submittedName>
</protein>
<keyword evidence="1" id="KW-0472">Membrane</keyword>
<organism evidence="2 3">
    <name type="scientific">Mucilaginibacter conchicola</name>
    <dbReference type="NCBI Taxonomy" id="2303333"/>
    <lineage>
        <taxon>Bacteria</taxon>
        <taxon>Pseudomonadati</taxon>
        <taxon>Bacteroidota</taxon>
        <taxon>Sphingobacteriia</taxon>
        <taxon>Sphingobacteriales</taxon>
        <taxon>Sphingobacteriaceae</taxon>
        <taxon>Mucilaginibacter</taxon>
    </lineage>
</organism>
<feature type="transmembrane region" description="Helical" evidence="1">
    <location>
        <begin position="37"/>
        <end position="55"/>
    </location>
</feature>
<keyword evidence="1" id="KW-1133">Transmembrane helix</keyword>
<accession>A0A372NT05</accession>
<keyword evidence="3" id="KW-1185">Reference proteome</keyword>
<proteinExistence type="predicted"/>
<sequence length="123" mass="13853">MKLISPKLHGIIDYMLVIFLFLSPVVFSMTSETSSQVYTIAVVQMLLTIITNYSYGMFRAIPLKLHGVIELALSVGMVVAAFTVLQYDERAKGYYTGLGIFWFIIVVFSDYNKDRDGIKAPIL</sequence>
<feature type="transmembrane region" description="Helical" evidence="1">
    <location>
        <begin position="67"/>
        <end position="87"/>
    </location>
</feature>
<evidence type="ECO:0000313" key="2">
    <source>
        <dbReference type="EMBL" id="RFZ92385.1"/>
    </source>
</evidence>
<dbReference type="RefSeq" id="WP_117392095.1">
    <property type="nucleotide sequence ID" value="NZ_QWDC01000002.1"/>
</dbReference>
<feature type="transmembrane region" description="Helical" evidence="1">
    <location>
        <begin position="12"/>
        <end position="31"/>
    </location>
</feature>
<dbReference type="Proteomes" id="UP000264217">
    <property type="component" value="Unassembled WGS sequence"/>
</dbReference>
<reference evidence="2 3" key="1">
    <citation type="submission" date="2018-08" db="EMBL/GenBank/DDBJ databases">
        <title>Mucilaginibacter sp. MYSH2.</title>
        <authorList>
            <person name="Seo T."/>
        </authorList>
    </citation>
    <scope>NUCLEOTIDE SEQUENCE [LARGE SCALE GENOMIC DNA]</scope>
    <source>
        <strain evidence="2 3">MYSH2</strain>
    </source>
</reference>
<dbReference type="EMBL" id="QWDC01000002">
    <property type="protein sequence ID" value="RFZ92385.1"/>
    <property type="molecule type" value="Genomic_DNA"/>
</dbReference>
<evidence type="ECO:0000313" key="3">
    <source>
        <dbReference type="Proteomes" id="UP000264217"/>
    </source>
</evidence>
<feature type="transmembrane region" description="Helical" evidence="1">
    <location>
        <begin position="93"/>
        <end position="111"/>
    </location>
</feature>
<dbReference type="OrthoDB" id="129082at2"/>
<evidence type="ECO:0000256" key="1">
    <source>
        <dbReference type="SAM" id="Phobius"/>
    </source>
</evidence>